<keyword evidence="1 7" id="KW-0690">Ribosome biogenesis</keyword>
<dbReference type="InterPro" id="IPR027417">
    <property type="entry name" value="P-loop_NTPase"/>
</dbReference>
<dbReference type="GeneID" id="64820599"/>
<dbReference type="GO" id="GO:0016887">
    <property type="term" value="F:ATP hydrolysis activity"/>
    <property type="evidence" value="ECO:0007669"/>
    <property type="project" value="InterPro"/>
</dbReference>
<evidence type="ECO:0000313" key="8">
    <source>
        <dbReference type="EMBL" id="QUH23616.1"/>
    </source>
</evidence>
<name>A0A8T8K4X0_9EURY</name>
<feature type="binding site" evidence="7">
    <location>
        <position position="113"/>
    </location>
    <ligand>
        <name>ATP</name>
        <dbReference type="ChEBI" id="CHEBI:30616"/>
    </ligand>
</feature>
<keyword evidence="4 7" id="KW-0547">Nucleotide-binding</keyword>
<dbReference type="GO" id="GO:0005524">
    <property type="term" value="F:ATP binding"/>
    <property type="evidence" value="ECO:0007669"/>
    <property type="project" value="UniProtKB-UniRule"/>
</dbReference>
<dbReference type="Proteomes" id="UP000681041">
    <property type="component" value="Chromosome"/>
</dbReference>
<comment type="caution">
    <text evidence="7">Lacks conserved residue(s) required for the propagation of feature annotation.</text>
</comment>
<feature type="binding site" evidence="7">
    <location>
        <position position="20"/>
    </location>
    <ligand>
        <name>ATP</name>
        <dbReference type="ChEBI" id="CHEBI:30616"/>
    </ligand>
</feature>
<comment type="catalytic activity">
    <reaction evidence="7">
        <text>ATP + H2O = ADP + phosphate + H(+)</text>
        <dbReference type="Rhea" id="RHEA:13065"/>
        <dbReference type="ChEBI" id="CHEBI:15377"/>
        <dbReference type="ChEBI" id="CHEBI:15378"/>
        <dbReference type="ChEBI" id="CHEBI:30616"/>
        <dbReference type="ChEBI" id="CHEBI:43474"/>
        <dbReference type="ChEBI" id="CHEBI:456216"/>
    </reaction>
</comment>
<feature type="binding site" evidence="7">
    <location>
        <position position="21"/>
    </location>
    <ligand>
        <name>ATP</name>
        <dbReference type="ChEBI" id="CHEBI:30616"/>
    </ligand>
</feature>
<keyword evidence="3 7" id="KW-0808">Transferase</keyword>
<evidence type="ECO:0000256" key="1">
    <source>
        <dbReference type="ARBA" id="ARBA00022517"/>
    </source>
</evidence>
<dbReference type="RefSeq" id="WP_211532572.1">
    <property type="nucleotide sequence ID" value="NZ_CP058560.1"/>
</dbReference>
<feature type="binding site" evidence="7">
    <location>
        <position position="22"/>
    </location>
    <ligand>
        <name>ATP</name>
        <dbReference type="ChEBI" id="CHEBI:30616"/>
    </ligand>
</feature>
<keyword evidence="5 7" id="KW-0418">Kinase</keyword>
<feature type="binding site" evidence="7">
    <location>
        <position position="19"/>
    </location>
    <ligand>
        <name>ATP</name>
        <dbReference type="ChEBI" id="CHEBI:30616"/>
    </ligand>
</feature>
<dbReference type="Gene3D" id="3.40.50.300">
    <property type="entry name" value="P-loop containing nucleotide triphosphate hydrolases"/>
    <property type="match status" value="1"/>
</dbReference>
<keyword evidence="6 7" id="KW-0067">ATP-binding</keyword>
<evidence type="ECO:0000313" key="9">
    <source>
        <dbReference type="Proteomes" id="UP000681041"/>
    </source>
</evidence>
<dbReference type="OrthoDB" id="8730at2157"/>
<evidence type="ECO:0000256" key="6">
    <source>
        <dbReference type="ARBA" id="ARBA00022840"/>
    </source>
</evidence>
<dbReference type="GO" id="GO:0006364">
    <property type="term" value="P:rRNA processing"/>
    <property type="evidence" value="ECO:0007669"/>
    <property type="project" value="UniProtKB-KW"/>
</dbReference>
<evidence type="ECO:0000256" key="2">
    <source>
        <dbReference type="ARBA" id="ARBA00022552"/>
    </source>
</evidence>
<dbReference type="GO" id="GO:0004017">
    <property type="term" value="F:AMP kinase activity"/>
    <property type="evidence" value="ECO:0007669"/>
    <property type="project" value="UniProtKB-UniRule"/>
</dbReference>
<dbReference type="KEGG" id="meme:HYG87_07500"/>
<dbReference type="EC" id="2.7.4.3" evidence="7"/>
<keyword evidence="9" id="KW-1185">Reference proteome</keyword>
<gene>
    <name evidence="8" type="ORF">HYG87_07500</name>
</gene>
<dbReference type="EMBL" id="CP058560">
    <property type="protein sequence ID" value="QUH23616.1"/>
    <property type="molecule type" value="Genomic_DNA"/>
</dbReference>
<accession>A0A8T8K4X0</accession>
<feature type="region of interest" description="LID" evidence="7">
    <location>
        <begin position="112"/>
        <end position="122"/>
    </location>
</feature>
<comment type="similarity">
    <text evidence="7">Belongs to the adenylate kinase family. AK6 subfamily.</text>
</comment>
<dbReference type="Pfam" id="PF13238">
    <property type="entry name" value="AAA_18"/>
    <property type="match status" value="1"/>
</dbReference>
<keyword evidence="2 7" id="KW-0698">rRNA processing</keyword>
<dbReference type="HAMAP" id="MF_00039">
    <property type="entry name" value="Adenylate_kinase_AK6"/>
    <property type="match status" value="1"/>
</dbReference>
<comment type="function">
    <text evidence="7">Broad-specificity nucleoside monophosphate (NMP) kinase that catalyzes the reversible transfer of the terminal phosphate group between nucleoside triphosphates and monophosphates. Has also ATPase activity. Involved in the late maturation steps of the 30S ribosomal particles, specifically 16S rRNA maturation. While NMP activity is not required for ribosome maturation, ATPase activity is. Associates transiently with small ribosomal subunit protein uS11. ATP hydrolysis breaks the interaction with uS11. May temporarily remove uS11 from the ribosome to enable a conformational change of the ribosomal RNA that is needed for the final maturation step of the small ribosomal subunit.</text>
</comment>
<dbReference type="InterPro" id="IPR020618">
    <property type="entry name" value="Adenyl_kinase_AK6"/>
</dbReference>
<evidence type="ECO:0000256" key="5">
    <source>
        <dbReference type="ARBA" id="ARBA00022777"/>
    </source>
</evidence>
<comment type="catalytic activity">
    <reaction evidence="7">
        <text>AMP + ATP = 2 ADP</text>
        <dbReference type="Rhea" id="RHEA:12973"/>
        <dbReference type="ChEBI" id="CHEBI:30616"/>
        <dbReference type="ChEBI" id="CHEBI:456215"/>
        <dbReference type="ChEBI" id="CHEBI:456216"/>
        <dbReference type="EC" id="2.7.4.3"/>
    </reaction>
</comment>
<dbReference type="SUPFAM" id="SSF52540">
    <property type="entry name" value="P-loop containing nucleoside triphosphate hydrolases"/>
    <property type="match status" value="1"/>
</dbReference>
<feature type="binding site" evidence="7">
    <location>
        <position position="17"/>
    </location>
    <ligand>
        <name>ATP</name>
        <dbReference type="ChEBI" id="CHEBI:30616"/>
    </ligand>
</feature>
<comment type="subunit">
    <text evidence="7">Interacts with uS11. Not a structural component of 40S pre-ribosomes, but transiently interacts with them by binding to uS11.</text>
</comment>
<protein>
    <recommendedName>
        <fullName evidence="7">Putative adenylate kinase</fullName>
        <shortName evidence="7">AK</shortName>
        <ecNumber evidence="7">2.7.4.3</ecNumber>
    </recommendedName>
    <alternativeName>
        <fullName evidence="7">ATP-AMP transphosphorylase</fullName>
    </alternativeName>
</protein>
<dbReference type="GO" id="GO:0042274">
    <property type="term" value="P:ribosomal small subunit biogenesis"/>
    <property type="evidence" value="ECO:0007669"/>
    <property type="project" value="UniProtKB-UniRule"/>
</dbReference>
<reference evidence="8" key="1">
    <citation type="submission" date="2020-07" db="EMBL/GenBank/DDBJ databases">
        <title>Methanobacterium. sp. MethCan genome.</title>
        <authorList>
            <person name="Postec A."/>
            <person name="Quemeneur M."/>
        </authorList>
    </citation>
    <scope>NUCLEOTIDE SEQUENCE</scope>
    <source>
        <strain evidence="8">MethCAN</strain>
    </source>
</reference>
<sequence length="185" mass="20953">MKGNSQQKVVFITGTPGVGKSTVSSLLQKKLSAYLISINELAREKGLFQGEEPDKGYKIVDLPALCKELTSKISNKEGMILVDGHLSHYCPRTDLVIVLRLDPDFLEQRLKKRGYSPLKIHENLEAEALGVCLIESYELHPDKVQEIDSTKLSLEEVTDEIIKIINKEIYYPPGKVDYLHWMVKK</sequence>
<dbReference type="PANTHER" id="PTHR12595">
    <property type="entry name" value="POS9-ACTIVATING FACTOR FAP7-RELATED"/>
    <property type="match status" value="1"/>
</dbReference>
<organism evidence="8 9">
    <name type="scientific">Methanobacterium alkalithermotolerans</name>
    <dbReference type="NCBI Taxonomy" id="2731220"/>
    <lineage>
        <taxon>Archaea</taxon>
        <taxon>Methanobacteriati</taxon>
        <taxon>Methanobacteriota</taxon>
        <taxon>Methanomada group</taxon>
        <taxon>Methanobacteria</taxon>
        <taxon>Methanobacteriales</taxon>
        <taxon>Methanobacteriaceae</taxon>
        <taxon>Methanobacterium</taxon>
    </lineage>
</organism>
<proteinExistence type="inferred from homology"/>
<evidence type="ECO:0000256" key="4">
    <source>
        <dbReference type="ARBA" id="ARBA00022741"/>
    </source>
</evidence>
<evidence type="ECO:0000256" key="3">
    <source>
        <dbReference type="ARBA" id="ARBA00022679"/>
    </source>
</evidence>
<dbReference type="AlphaFoldDB" id="A0A8T8K4X0"/>
<dbReference type="PANTHER" id="PTHR12595:SF0">
    <property type="entry name" value="ADENYLATE KINASE ISOENZYME 6"/>
    <property type="match status" value="1"/>
</dbReference>
<evidence type="ECO:0000256" key="7">
    <source>
        <dbReference type="HAMAP-Rule" id="MF_00039"/>
    </source>
</evidence>